<proteinExistence type="predicted"/>
<evidence type="ECO:0000313" key="5">
    <source>
        <dbReference type="Proteomes" id="UP000293874"/>
    </source>
</evidence>
<protein>
    <submittedName>
        <fullName evidence="4">Uncharacterized protein</fullName>
    </submittedName>
</protein>
<dbReference type="EMBL" id="SGXA01000001">
    <property type="protein sequence ID" value="RZS74480.1"/>
    <property type="molecule type" value="Genomic_DNA"/>
</dbReference>
<feature type="transmembrane region" description="Helical" evidence="3">
    <location>
        <begin position="37"/>
        <end position="62"/>
    </location>
</feature>
<reference evidence="4 5" key="1">
    <citation type="submission" date="2019-02" db="EMBL/GenBank/DDBJ databases">
        <title>Genomic Encyclopedia of Type Strains, Phase IV (KMG-IV): sequencing the most valuable type-strain genomes for metagenomic binning, comparative biology and taxonomic classification.</title>
        <authorList>
            <person name="Goeker M."/>
        </authorList>
    </citation>
    <scope>NUCLEOTIDE SEQUENCE [LARGE SCALE GENOMIC DNA]</scope>
    <source>
        <strain evidence="4 5">DSM 18116</strain>
    </source>
</reference>
<evidence type="ECO:0000256" key="1">
    <source>
        <dbReference type="SAM" id="Coils"/>
    </source>
</evidence>
<keyword evidence="3" id="KW-0812">Transmembrane</keyword>
<organism evidence="4 5">
    <name type="scientific">Pseudobacter ginsenosidimutans</name>
    <dbReference type="NCBI Taxonomy" id="661488"/>
    <lineage>
        <taxon>Bacteria</taxon>
        <taxon>Pseudomonadati</taxon>
        <taxon>Bacteroidota</taxon>
        <taxon>Chitinophagia</taxon>
        <taxon>Chitinophagales</taxon>
        <taxon>Chitinophagaceae</taxon>
        <taxon>Pseudobacter</taxon>
    </lineage>
</organism>
<dbReference type="Proteomes" id="UP000293874">
    <property type="component" value="Unassembled WGS sequence"/>
</dbReference>
<gene>
    <name evidence="4" type="ORF">EV199_0328</name>
</gene>
<feature type="coiled-coil region" evidence="1">
    <location>
        <begin position="75"/>
        <end position="109"/>
    </location>
</feature>
<evidence type="ECO:0000256" key="3">
    <source>
        <dbReference type="SAM" id="Phobius"/>
    </source>
</evidence>
<name>A0A4Q7MZ03_9BACT</name>
<sequence length="180" mass="20800">MYNFIRFAVYPVTLTTWDLFLSIFIDQSITRMKKIALFTFCLMLLSIVGFTQSSTADSLAVLKKEKEMLKMQERISQYKIDSVTLELDLQEKKNELHKLKLESQSLADKNYQHAQNLQRDAHSKTATRKADKAASAARKAAKKVRKAESSVDKTEKKLKKLKKNLDKEENKLKKLTVLEK</sequence>
<comment type="caution">
    <text evidence="4">The sequence shown here is derived from an EMBL/GenBank/DDBJ whole genome shotgun (WGS) entry which is preliminary data.</text>
</comment>
<dbReference type="AlphaFoldDB" id="A0A4Q7MZ03"/>
<evidence type="ECO:0000313" key="4">
    <source>
        <dbReference type="EMBL" id="RZS74480.1"/>
    </source>
</evidence>
<evidence type="ECO:0000256" key="2">
    <source>
        <dbReference type="SAM" id="MobiDB-lite"/>
    </source>
</evidence>
<keyword evidence="3" id="KW-1133">Transmembrane helix</keyword>
<keyword evidence="5" id="KW-1185">Reference proteome</keyword>
<keyword evidence="3" id="KW-0472">Membrane</keyword>
<feature type="compositionally biased region" description="Basic and acidic residues" evidence="2">
    <location>
        <begin position="119"/>
        <end position="132"/>
    </location>
</feature>
<keyword evidence="1" id="KW-0175">Coiled coil</keyword>
<feature type="transmembrane region" description="Helical" evidence="3">
    <location>
        <begin position="7"/>
        <end position="25"/>
    </location>
</feature>
<feature type="region of interest" description="Disordered" evidence="2">
    <location>
        <begin position="115"/>
        <end position="156"/>
    </location>
</feature>
<accession>A0A4Q7MZ03</accession>
<feature type="compositionally biased region" description="Basic and acidic residues" evidence="2">
    <location>
        <begin position="146"/>
        <end position="155"/>
    </location>
</feature>